<dbReference type="Gene3D" id="1.10.10.60">
    <property type="entry name" value="Homeodomain-like"/>
    <property type="match status" value="1"/>
</dbReference>
<evidence type="ECO:0000313" key="6">
    <source>
        <dbReference type="Proteomes" id="UP000435649"/>
    </source>
</evidence>
<evidence type="ECO:0000313" key="5">
    <source>
        <dbReference type="EMBL" id="MST97812.1"/>
    </source>
</evidence>
<protein>
    <submittedName>
        <fullName evidence="5">Helix-turn-helix transcriptional regulator</fullName>
    </submittedName>
</protein>
<dbReference type="Pfam" id="PF12833">
    <property type="entry name" value="HTH_18"/>
    <property type="match status" value="1"/>
</dbReference>
<keyword evidence="3" id="KW-0804">Transcription</keyword>
<dbReference type="InterPro" id="IPR009057">
    <property type="entry name" value="Homeodomain-like_sf"/>
</dbReference>
<dbReference type="Proteomes" id="UP000435649">
    <property type="component" value="Unassembled WGS sequence"/>
</dbReference>
<gene>
    <name evidence="5" type="ORF">FYJ85_12270</name>
</gene>
<dbReference type="PROSITE" id="PS01124">
    <property type="entry name" value="HTH_ARAC_FAMILY_2"/>
    <property type="match status" value="1"/>
</dbReference>
<evidence type="ECO:0000256" key="1">
    <source>
        <dbReference type="ARBA" id="ARBA00023015"/>
    </source>
</evidence>
<dbReference type="PANTHER" id="PTHR43280">
    <property type="entry name" value="ARAC-FAMILY TRANSCRIPTIONAL REGULATOR"/>
    <property type="match status" value="1"/>
</dbReference>
<feature type="domain" description="HTH araC/xylS-type" evidence="4">
    <location>
        <begin position="203"/>
        <end position="301"/>
    </location>
</feature>
<dbReference type="InterPro" id="IPR018060">
    <property type="entry name" value="HTH_AraC"/>
</dbReference>
<evidence type="ECO:0000256" key="2">
    <source>
        <dbReference type="ARBA" id="ARBA00023125"/>
    </source>
</evidence>
<dbReference type="PANTHER" id="PTHR43280:SF2">
    <property type="entry name" value="HTH-TYPE TRANSCRIPTIONAL REGULATOR EXSA"/>
    <property type="match status" value="1"/>
</dbReference>
<dbReference type="SMART" id="SM00342">
    <property type="entry name" value="HTH_ARAC"/>
    <property type="match status" value="1"/>
</dbReference>
<keyword evidence="2" id="KW-0238">DNA-binding</keyword>
<dbReference type="AlphaFoldDB" id="A0A844G4H4"/>
<dbReference type="GO" id="GO:0003700">
    <property type="term" value="F:DNA-binding transcription factor activity"/>
    <property type="evidence" value="ECO:0007669"/>
    <property type="project" value="InterPro"/>
</dbReference>
<evidence type="ECO:0000256" key="3">
    <source>
        <dbReference type="ARBA" id="ARBA00023163"/>
    </source>
</evidence>
<keyword evidence="6" id="KW-1185">Reference proteome</keyword>
<keyword evidence="1" id="KW-0805">Transcription regulation</keyword>
<evidence type="ECO:0000259" key="4">
    <source>
        <dbReference type="PROSITE" id="PS01124"/>
    </source>
</evidence>
<reference evidence="5 6" key="1">
    <citation type="submission" date="2019-08" db="EMBL/GenBank/DDBJ databases">
        <title>In-depth cultivation of the pig gut microbiome towards novel bacterial diversity and tailored functional studies.</title>
        <authorList>
            <person name="Wylensek D."/>
            <person name="Hitch T.C.A."/>
            <person name="Clavel T."/>
        </authorList>
    </citation>
    <scope>NUCLEOTIDE SEQUENCE [LARGE SCALE GENOMIC DNA]</scope>
    <source>
        <strain evidence="5 6">BBE-744-WT-12</strain>
    </source>
</reference>
<dbReference type="SUPFAM" id="SSF46689">
    <property type="entry name" value="Homeodomain-like"/>
    <property type="match status" value="1"/>
</dbReference>
<name>A0A844G4H4_9BACT</name>
<dbReference type="InterPro" id="IPR018062">
    <property type="entry name" value="HTH_AraC-typ_CS"/>
</dbReference>
<proteinExistence type="predicted"/>
<dbReference type="GO" id="GO:0043565">
    <property type="term" value="F:sequence-specific DNA binding"/>
    <property type="evidence" value="ECO:0007669"/>
    <property type="project" value="InterPro"/>
</dbReference>
<dbReference type="PROSITE" id="PS00041">
    <property type="entry name" value="HTH_ARAC_FAMILY_1"/>
    <property type="match status" value="1"/>
</dbReference>
<sequence>MQKKAVSLYKIALYRKFMITFEAIDAASPGKSLAAALQAFERKHGVHLTLHDCRGIFYHADGTPFFPGRYMHIHPYCITGRFETPGWNRRCHEECMLRAEAAADRLRRPFLHSCWKGVTELIVPLERNGSLALLLYAGAFRTPGTELPEELPEPLRQLYAGLPLPGENLGNELALELQLFGQGLLHYADLCRNRTGAPQERSNQIRRFLEDHAHEEAGLAELAEALHLSVTYTCHLVKYHFGKPFHTLLREERIRRACNLLHSTELPLKAVAAAVGFRNEFYFNRLFTRVCGIPPGEFRKSGRNQPGAGWPFA</sequence>
<dbReference type="EMBL" id="VUNS01000012">
    <property type="protein sequence ID" value="MST97812.1"/>
    <property type="molecule type" value="Genomic_DNA"/>
</dbReference>
<accession>A0A844G4H4</accession>
<comment type="caution">
    <text evidence="5">The sequence shown here is derived from an EMBL/GenBank/DDBJ whole genome shotgun (WGS) entry which is preliminary data.</text>
</comment>
<organism evidence="5 6">
    <name type="scientific">Victivallis lenta</name>
    <dbReference type="NCBI Taxonomy" id="2606640"/>
    <lineage>
        <taxon>Bacteria</taxon>
        <taxon>Pseudomonadati</taxon>
        <taxon>Lentisphaerota</taxon>
        <taxon>Lentisphaeria</taxon>
        <taxon>Victivallales</taxon>
        <taxon>Victivallaceae</taxon>
        <taxon>Victivallis</taxon>
    </lineage>
</organism>